<accession>A0A9P6TCB3</accession>
<organism evidence="2 3">
    <name type="scientific">Cronartium quercuum f. sp. fusiforme G11</name>
    <dbReference type="NCBI Taxonomy" id="708437"/>
    <lineage>
        <taxon>Eukaryota</taxon>
        <taxon>Fungi</taxon>
        <taxon>Dikarya</taxon>
        <taxon>Basidiomycota</taxon>
        <taxon>Pucciniomycotina</taxon>
        <taxon>Pucciniomycetes</taxon>
        <taxon>Pucciniales</taxon>
        <taxon>Coleosporiaceae</taxon>
        <taxon>Cronartium</taxon>
    </lineage>
</organism>
<feature type="compositionally biased region" description="Basic residues" evidence="1">
    <location>
        <begin position="12"/>
        <end position="26"/>
    </location>
</feature>
<dbReference type="AlphaFoldDB" id="A0A9P6TCB3"/>
<protein>
    <submittedName>
        <fullName evidence="2">Uncharacterized protein</fullName>
    </submittedName>
</protein>
<feature type="region of interest" description="Disordered" evidence="1">
    <location>
        <begin position="1"/>
        <end position="62"/>
    </location>
</feature>
<sequence length="116" mass="12541">MTVRRADLPAGRTHRTAQKYRARARAQSRLETSSYTTGAVGPAQDGRLPATLGRRPTMAGGPQYEIEMRSTSYRHLSSPARSIGARCGLLTAIQACIEASSGGPVRPKRLLASDRF</sequence>
<evidence type="ECO:0000313" key="3">
    <source>
        <dbReference type="Proteomes" id="UP000886653"/>
    </source>
</evidence>
<reference evidence="2" key="1">
    <citation type="submission" date="2013-11" db="EMBL/GenBank/DDBJ databases">
        <title>Genome sequence of the fusiform rust pathogen reveals effectors for host alternation and coevolution with pine.</title>
        <authorList>
            <consortium name="DOE Joint Genome Institute"/>
            <person name="Smith K."/>
            <person name="Pendleton A."/>
            <person name="Kubisiak T."/>
            <person name="Anderson C."/>
            <person name="Salamov A."/>
            <person name="Aerts A."/>
            <person name="Riley R."/>
            <person name="Clum A."/>
            <person name="Lindquist E."/>
            <person name="Ence D."/>
            <person name="Campbell M."/>
            <person name="Kronenberg Z."/>
            <person name="Feau N."/>
            <person name="Dhillon B."/>
            <person name="Hamelin R."/>
            <person name="Burleigh J."/>
            <person name="Smith J."/>
            <person name="Yandell M."/>
            <person name="Nelson C."/>
            <person name="Grigoriev I."/>
            <person name="Davis J."/>
        </authorList>
    </citation>
    <scope>NUCLEOTIDE SEQUENCE</scope>
    <source>
        <strain evidence="2">G11</strain>
    </source>
</reference>
<dbReference type="EMBL" id="MU167259">
    <property type="protein sequence ID" value="KAG0146574.1"/>
    <property type="molecule type" value="Genomic_DNA"/>
</dbReference>
<evidence type="ECO:0000256" key="1">
    <source>
        <dbReference type="SAM" id="MobiDB-lite"/>
    </source>
</evidence>
<dbReference type="Proteomes" id="UP000886653">
    <property type="component" value="Unassembled WGS sequence"/>
</dbReference>
<comment type="caution">
    <text evidence="2">The sequence shown here is derived from an EMBL/GenBank/DDBJ whole genome shotgun (WGS) entry which is preliminary data.</text>
</comment>
<proteinExistence type="predicted"/>
<keyword evidence="3" id="KW-1185">Reference proteome</keyword>
<name>A0A9P6TCB3_9BASI</name>
<evidence type="ECO:0000313" key="2">
    <source>
        <dbReference type="EMBL" id="KAG0146574.1"/>
    </source>
</evidence>
<gene>
    <name evidence="2" type="ORF">CROQUDRAFT_92557</name>
</gene>